<dbReference type="PATRIC" id="fig|1641812.3.peg.127"/>
<feature type="coiled-coil region" evidence="8">
    <location>
        <begin position="1162"/>
        <end position="1192"/>
    </location>
</feature>
<feature type="domain" description="TaqI-like C-terminal specificity" evidence="10">
    <location>
        <begin position="987"/>
        <end position="1149"/>
    </location>
</feature>
<evidence type="ECO:0000259" key="9">
    <source>
        <dbReference type="Pfam" id="PF07669"/>
    </source>
</evidence>
<dbReference type="Pfam" id="PF07669">
    <property type="entry name" value="Eco57I"/>
    <property type="match status" value="1"/>
</dbReference>
<gene>
    <name evidence="11" type="ORF">MYAER_0122</name>
</gene>
<evidence type="ECO:0000259" key="10">
    <source>
        <dbReference type="Pfam" id="PF12950"/>
    </source>
</evidence>
<dbReference type="HOGENOM" id="CLU_004277_0_0_3"/>
<evidence type="ECO:0000256" key="5">
    <source>
        <dbReference type="ARBA" id="ARBA00022747"/>
    </source>
</evidence>
<keyword evidence="4" id="KW-0949">S-adenosyl-L-methionine</keyword>
<proteinExistence type="predicted"/>
<keyword evidence="8" id="KW-0175">Coiled coil</keyword>
<dbReference type="REBASE" id="110162">
    <property type="entry name" value="Mae2549ORF122P"/>
</dbReference>
<dbReference type="InterPro" id="IPR011639">
    <property type="entry name" value="MethylTrfase_TaqI-like_dom"/>
</dbReference>
<evidence type="ECO:0000256" key="6">
    <source>
        <dbReference type="ARBA" id="ARBA00023125"/>
    </source>
</evidence>
<evidence type="ECO:0000313" key="11">
    <source>
        <dbReference type="EMBL" id="AKE62486.1"/>
    </source>
</evidence>
<evidence type="ECO:0000256" key="3">
    <source>
        <dbReference type="ARBA" id="ARBA00022679"/>
    </source>
</evidence>
<evidence type="ECO:0000313" key="12">
    <source>
        <dbReference type="Proteomes" id="UP000034103"/>
    </source>
</evidence>
<dbReference type="EC" id="2.1.1.72" evidence="1"/>
<dbReference type="GO" id="GO:0009007">
    <property type="term" value="F:site-specific DNA-methyltransferase (adenine-specific) activity"/>
    <property type="evidence" value="ECO:0007669"/>
    <property type="project" value="UniProtKB-EC"/>
</dbReference>
<dbReference type="GO" id="GO:0009307">
    <property type="term" value="P:DNA restriction-modification system"/>
    <property type="evidence" value="ECO:0007669"/>
    <property type="project" value="UniProtKB-KW"/>
</dbReference>
<dbReference type="InterPro" id="IPR025931">
    <property type="entry name" value="TaqI_C"/>
</dbReference>
<evidence type="ECO:0000256" key="4">
    <source>
        <dbReference type="ARBA" id="ARBA00022691"/>
    </source>
</evidence>
<dbReference type="InterPro" id="IPR002052">
    <property type="entry name" value="DNA_methylase_N6_adenine_CS"/>
</dbReference>
<dbReference type="InterPro" id="IPR029063">
    <property type="entry name" value="SAM-dependent_MTases_sf"/>
</dbReference>
<protein>
    <recommendedName>
        <fullName evidence="1">site-specific DNA-methyltransferase (adenine-specific)</fullName>
        <ecNumber evidence="1">2.1.1.72</ecNumber>
    </recommendedName>
</protein>
<dbReference type="SUPFAM" id="SSF53335">
    <property type="entry name" value="S-adenosyl-L-methionine-dependent methyltransferases"/>
    <property type="match status" value="1"/>
</dbReference>
<evidence type="ECO:0000256" key="2">
    <source>
        <dbReference type="ARBA" id="ARBA00022603"/>
    </source>
</evidence>
<comment type="catalytic activity">
    <reaction evidence="7">
        <text>a 2'-deoxyadenosine in DNA + S-adenosyl-L-methionine = an N(6)-methyl-2'-deoxyadenosine in DNA + S-adenosyl-L-homocysteine + H(+)</text>
        <dbReference type="Rhea" id="RHEA:15197"/>
        <dbReference type="Rhea" id="RHEA-COMP:12418"/>
        <dbReference type="Rhea" id="RHEA-COMP:12419"/>
        <dbReference type="ChEBI" id="CHEBI:15378"/>
        <dbReference type="ChEBI" id="CHEBI:57856"/>
        <dbReference type="ChEBI" id="CHEBI:59789"/>
        <dbReference type="ChEBI" id="CHEBI:90615"/>
        <dbReference type="ChEBI" id="CHEBI:90616"/>
        <dbReference type="EC" id="2.1.1.72"/>
    </reaction>
</comment>
<name>A0A0F6U1G2_MICAE</name>
<dbReference type="RefSeq" id="WP_046660542.1">
    <property type="nucleotide sequence ID" value="NZ_CP011304.1"/>
</dbReference>
<organism evidence="11 12">
    <name type="scientific">Microcystis aeruginosa NIES-2549</name>
    <dbReference type="NCBI Taxonomy" id="1641812"/>
    <lineage>
        <taxon>Bacteria</taxon>
        <taxon>Bacillati</taxon>
        <taxon>Cyanobacteriota</taxon>
        <taxon>Cyanophyceae</taxon>
        <taxon>Oscillatoriophycideae</taxon>
        <taxon>Chroococcales</taxon>
        <taxon>Microcystaceae</taxon>
        <taxon>Microcystis</taxon>
    </lineage>
</organism>
<dbReference type="PROSITE" id="PS00092">
    <property type="entry name" value="N6_MTASE"/>
    <property type="match status" value="1"/>
</dbReference>
<keyword evidence="6" id="KW-0238">DNA-binding</keyword>
<dbReference type="GO" id="GO:0003677">
    <property type="term" value="F:DNA binding"/>
    <property type="evidence" value="ECO:0007669"/>
    <property type="project" value="UniProtKB-KW"/>
</dbReference>
<dbReference type="PANTHER" id="PTHR33841:SF1">
    <property type="entry name" value="DNA METHYLTRANSFERASE A"/>
    <property type="match status" value="1"/>
</dbReference>
<dbReference type="EMBL" id="CP011304">
    <property type="protein sequence ID" value="AKE62486.1"/>
    <property type="molecule type" value="Genomic_DNA"/>
</dbReference>
<evidence type="ECO:0000256" key="8">
    <source>
        <dbReference type="SAM" id="Coils"/>
    </source>
</evidence>
<keyword evidence="2" id="KW-0489">Methyltransferase</keyword>
<accession>A0A0F6U1G2</accession>
<dbReference type="InterPro" id="IPR050953">
    <property type="entry name" value="N4_N6_ade-DNA_methylase"/>
</dbReference>
<evidence type="ECO:0000256" key="1">
    <source>
        <dbReference type="ARBA" id="ARBA00011900"/>
    </source>
</evidence>
<feature type="domain" description="Type II methyltransferase M.TaqI-like" evidence="9">
    <location>
        <begin position="583"/>
        <end position="866"/>
    </location>
</feature>
<evidence type="ECO:0000256" key="7">
    <source>
        <dbReference type="ARBA" id="ARBA00047942"/>
    </source>
</evidence>
<dbReference type="Pfam" id="PF12950">
    <property type="entry name" value="TaqI_C"/>
    <property type="match status" value="1"/>
</dbReference>
<dbReference type="PRINTS" id="PR00507">
    <property type="entry name" value="N12N6MTFRASE"/>
</dbReference>
<dbReference type="Gene3D" id="3.40.50.150">
    <property type="entry name" value="Vaccinia Virus protein VP39"/>
    <property type="match status" value="2"/>
</dbReference>
<keyword evidence="5" id="KW-0680">Restriction system</keyword>
<dbReference type="PANTHER" id="PTHR33841">
    <property type="entry name" value="DNA METHYLTRANSFERASE YEEA-RELATED"/>
    <property type="match status" value="1"/>
</dbReference>
<dbReference type="Proteomes" id="UP000034103">
    <property type="component" value="Chromosome"/>
</dbReference>
<dbReference type="GO" id="GO:0032259">
    <property type="term" value="P:methylation"/>
    <property type="evidence" value="ECO:0007669"/>
    <property type="project" value="UniProtKB-KW"/>
</dbReference>
<reference evidence="11 12" key="1">
    <citation type="journal article" date="2015" name="Genome Announc.">
        <title>Complete Genome Sequence of Microcystis aeruginosa NIES-2549, a Bloom-Forming Cyanobacterium from Lake Kasumigaura, Japan.</title>
        <authorList>
            <person name="Yamaguchi H."/>
            <person name="Suzuki S."/>
            <person name="Tanabe Y."/>
            <person name="Osana Y."/>
            <person name="Shimura Y."/>
            <person name="Ishida K."/>
            <person name="Kawachi M."/>
        </authorList>
    </citation>
    <scope>NUCLEOTIDE SEQUENCE [LARGE SCALE GENOMIC DNA]</scope>
    <source>
        <strain evidence="11 12">NIES-2549</strain>
    </source>
</reference>
<sequence>MSGQASNKPLFSQHYLEHRLPDSGEWQEDVSVAFSRLESLYQQKKAILPTLNEAQTEAELIQPILEILGFSYIPQVSSRGKGRSERPDYALFATENDRYQAYALQNNERAFYSQVLAIAEAKYWQRSLSDVSKNDQRDIWKNSNPSFQITNYLTGTGVDWGILTNGREWRLYYRQASSTATEFYLVDLMELLEGGDRQKFPYFWLFFRQEAFIKDIHGQNFLERVREGSTTYATRVGNELKELVFDRIFPDISQGFVSLNTDIQPDLLYEASLSLLYKLLFLLYAEARDLLPVRGDYRDYSLLQKTREIAVKIDRQQVFSGTSTGIYDALLSLFRIVDRGDANLAVPRYNGGLFDMEEGRVNCFLGQYKLSDAVLAPILDKLARFEGQPIDYSFLGVRQLGSIYEGLLEYRIVIEGESVHLENDRGERKATGSYYTPDYIVKYIVSHTLKPILEQRARQFGDVMTEIATRRQESSDRRLGNLSQQGLEKELQRLEKKAITTLLDLKLCDPAMGSGHFLVEAVDYLTDELIQILNLYPEDNPVLTMLETTRQNIIDNLRQQGIILDSPTLEPTQLLQRVVMKRCIYGVDINPMAVELAKVSLWLHSFTVGAPLSFLDHHLRCGNSLIGTTAKDAEAAMIEEEGGQLTLLTGPFVGLLRAAEIMRGISTLSDATFAEVEASEQLFRDFDSQAKPYKRLLDVFLSRFFGVKTAIEFLQRYGGNISAINWDKLPRSDQGILDQAASLYKSKRFFHWDLEFPEVFIDLDSASWKDNPGFDAVIGNPPYVRQEGLKDIKPFLKENYQSFHGVADLYVYFVEMGLLSLQQGGHLGLIISNKFMRANYGTKLRQFLTQQTTIKEIIDFGELPVFSEAATFPSILLIENNIVGQQNVLVSKIKSLKFNSLIDVINDLSYYVCENSLSVEGWSLAKNQIATIVEKLQKKAVFLSEYVNNQIYLGIKTGCNEAFVIDKNIKEYLVKTDPNNQQFIKSLIVGDDLRKYEIKNRDLYLLLIPWGWTKQKIDTDQEKLAWNYLSSLYPSLTKHLEGFAEKARKRCDQGQFWWELRPCTYYDIFEKPKIIYPDIAKESRFTLDNNGFYSINTTYLIPSQSYYLLALLNSSLIFFYMSQNSAVLGDTEKQGRLRFFGQYMENIPIRKISFSTNSDHRQQSLEKLIKSYQEKQEILKEIEEHIRREETDIVHDILAYLAEQMIEINREKQKEIKSFLRYLERIIGSAIDNLTNKSKIQNYLGDYQKSEPHLSCDQLWEILKKNKKKISVNLLDRQIQETLEKEYQTSLDKLLPLKQQLSATDELIDIIVYKLYGLSEEEIKIIEGRE</sequence>
<keyword evidence="3" id="KW-0808">Transferase</keyword>